<dbReference type="AlphaFoldDB" id="A0A8H6CFP5"/>
<dbReference type="EMBL" id="JACCJB010000012">
    <property type="protein sequence ID" value="KAF6222339.1"/>
    <property type="molecule type" value="Genomic_DNA"/>
</dbReference>
<dbReference type="Proteomes" id="UP000593566">
    <property type="component" value="Unassembled WGS sequence"/>
</dbReference>
<feature type="region of interest" description="Disordered" evidence="1">
    <location>
        <begin position="23"/>
        <end position="48"/>
    </location>
</feature>
<dbReference type="InterPro" id="IPR036291">
    <property type="entry name" value="NAD(P)-bd_dom_sf"/>
</dbReference>
<dbReference type="RefSeq" id="XP_037151774.1">
    <property type="nucleotide sequence ID" value="XM_037292355.1"/>
</dbReference>
<dbReference type="InterPro" id="IPR016040">
    <property type="entry name" value="NAD(P)-bd_dom"/>
</dbReference>
<organism evidence="3 4">
    <name type="scientific">Letharia lupina</name>
    <dbReference type="NCBI Taxonomy" id="560253"/>
    <lineage>
        <taxon>Eukaryota</taxon>
        <taxon>Fungi</taxon>
        <taxon>Dikarya</taxon>
        <taxon>Ascomycota</taxon>
        <taxon>Pezizomycotina</taxon>
        <taxon>Lecanoromycetes</taxon>
        <taxon>OSLEUM clade</taxon>
        <taxon>Lecanoromycetidae</taxon>
        <taxon>Lecanorales</taxon>
        <taxon>Lecanorineae</taxon>
        <taxon>Parmeliaceae</taxon>
        <taxon>Letharia</taxon>
    </lineage>
</organism>
<reference evidence="3 4" key="1">
    <citation type="journal article" date="2020" name="Genomics">
        <title>Complete, high-quality genomes from long-read metagenomic sequencing of two wolf lichen thalli reveals enigmatic genome architecture.</title>
        <authorList>
            <person name="McKenzie S.K."/>
            <person name="Walston R.F."/>
            <person name="Allen J.L."/>
        </authorList>
    </citation>
    <scope>NUCLEOTIDE SEQUENCE [LARGE SCALE GENOMIC DNA]</scope>
    <source>
        <strain evidence="3">WasteWater1</strain>
    </source>
</reference>
<evidence type="ECO:0000313" key="3">
    <source>
        <dbReference type="EMBL" id="KAF6222339.1"/>
    </source>
</evidence>
<evidence type="ECO:0000256" key="1">
    <source>
        <dbReference type="SAM" id="MobiDB-lite"/>
    </source>
</evidence>
<keyword evidence="4" id="KW-1185">Reference proteome</keyword>
<dbReference type="Gene3D" id="3.40.50.720">
    <property type="entry name" value="NAD(P)-binding Rossmann-like Domain"/>
    <property type="match status" value="1"/>
</dbReference>
<evidence type="ECO:0000259" key="2">
    <source>
        <dbReference type="Pfam" id="PF13460"/>
    </source>
</evidence>
<gene>
    <name evidence="3" type="ORF">HO133_001425</name>
</gene>
<dbReference type="Pfam" id="PF13460">
    <property type="entry name" value="NAD_binding_10"/>
    <property type="match status" value="1"/>
</dbReference>
<accession>A0A8H6CFP5</accession>
<comment type="caution">
    <text evidence="3">The sequence shown here is derived from an EMBL/GenBank/DDBJ whole genome shotgun (WGS) entry which is preliminary data.</text>
</comment>
<feature type="domain" description="NAD(P)-binding" evidence="2">
    <location>
        <begin position="8"/>
        <end position="117"/>
    </location>
</feature>
<feature type="compositionally biased region" description="Polar residues" evidence="1">
    <location>
        <begin position="34"/>
        <end position="48"/>
    </location>
</feature>
<evidence type="ECO:0000313" key="4">
    <source>
        <dbReference type="Proteomes" id="UP000593566"/>
    </source>
</evidence>
<name>A0A8H6CFP5_9LECA</name>
<proteinExistence type="predicted"/>
<protein>
    <recommendedName>
        <fullName evidence="2">NAD(P)-binding domain-containing protein</fullName>
    </recommendedName>
</protein>
<dbReference type="GeneID" id="59329841"/>
<dbReference type="SUPFAM" id="SSF51735">
    <property type="entry name" value="NAD(P)-binding Rossmann-fold domains"/>
    <property type="match status" value="1"/>
</dbReference>
<sequence length="138" mass="14825">MRLLIIRATDRVGSLVVEESLSRGHTVTSRHPRQATVSTDIQTPTSQGTPLDEAAIGSVFKEPLIVVITSLGHNRTGSSPHCMADSHTNILAAMRARGIRRVVLPALGVGRSKPNLFVLEGGRSSTQAWRGVLPIMIL</sequence>